<keyword evidence="2" id="KW-1185">Reference proteome</keyword>
<evidence type="ECO:0000313" key="1">
    <source>
        <dbReference type="EMBL" id="PWK15037.1"/>
    </source>
</evidence>
<dbReference type="SMART" id="SM00028">
    <property type="entry name" value="TPR"/>
    <property type="match status" value="4"/>
</dbReference>
<protein>
    <submittedName>
        <fullName evidence="1">Tetratricopeptide repeat protein</fullName>
    </submittedName>
</protein>
<dbReference type="PANTHER" id="PTHR19959">
    <property type="entry name" value="KINESIN LIGHT CHAIN"/>
    <property type="match status" value="1"/>
</dbReference>
<dbReference type="InterPro" id="IPR019734">
    <property type="entry name" value="TPR_rpt"/>
</dbReference>
<proteinExistence type="predicted"/>
<dbReference type="AlphaFoldDB" id="A0A316DCM5"/>
<dbReference type="EMBL" id="QGGL01000004">
    <property type="protein sequence ID" value="PWK15037.1"/>
    <property type="molecule type" value="Genomic_DNA"/>
</dbReference>
<organism evidence="1 2">
    <name type="scientific">Tumebacillus permanentifrigoris</name>
    <dbReference type="NCBI Taxonomy" id="378543"/>
    <lineage>
        <taxon>Bacteria</taxon>
        <taxon>Bacillati</taxon>
        <taxon>Bacillota</taxon>
        <taxon>Bacilli</taxon>
        <taxon>Bacillales</taxon>
        <taxon>Alicyclobacillaceae</taxon>
        <taxon>Tumebacillus</taxon>
    </lineage>
</organism>
<accession>A0A316DCM5</accession>
<dbReference type="InterPro" id="IPR011990">
    <property type="entry name" value="TPR-like_helical_dom_sf"/>
</dbReference>
<sequence>MVLLDLIKVLLHQKELDQAYESIQELMGRDNVAEHQKYRLILCLGEYHIRKQDWSQAIEILTGLAEKLQGKREAFGRLFADLYNLLGTAWYLSNKFLDAYKYYSLAFQYSNRYHETDLLVARITYNLGNTCRQLRFHDEAKEYLEKARTYFIDLSDQLNLARSLYLLGIVHRNMDDLENAGGYLKQSLALYESLEIIEWVETAKRVYAFYVLSYDHPQEAIEELRSQALILKEAKDFNTLALTYARIADLHLESKETSEAGRFVGMAASLFEHVIEEPNKEYFAHVLTTNAKYHLQINKYEDCIELAFKSAEILGKMDLDREMAESLEIVKSAYKAKGDTSKALETAEQINSVLFRTLRPQVMP</sequence>
<dbReference type="Proteomes" id="UP000245634">
    <property type="component" value="Unassembled WGS sequence"/>
</dbReference>
<dbReference type="PANTHER" id="PTHR19959:SF119">
    <property type="entry name" value="FUNGAL LIPASE-LIKE DOMAIN-CONTAINING PROTEIN"/>
    <property type="match status" value="1"/>
</dbReference>
<reference evidence="1 2" key="1">
    <citation type="submission" date="2018-05" db="EMBL/GenBank/DDBJ databases">
        <title>Genomic Encyclopedia of Type Strains, Phase IV (KMG-IV): sequencing the most valuable type-strain genomes for metagenomic binning, comparative biology and taxonomic classification.</title>
        <authorList>
            <person name="Goeker M."/>
        </authorList>
    </citation>
    <scope>NUCLEOTIDE SEQUENCE [LARGE SCALE GENOMIC DNA]</scope>
    <source>
        <strain evidence="1 2">DSM 18773</strain>
    </source>
</reference>
<dbReference type="Pfam" id="PF13424">
    <property type="entry name" value="TPR_12"/>
    <property type="match status" value="1"/>
</dbReference>
<name>A0A316DCM5_9BACL</name>
<dbReference type="RefSeq" id="WP_109687534.1">
    <property type="nucleotide sequence ID" value="NZ_QGGL01000004.1"/>
</dbReference>
<comment type="caution">
    <text evidence="1">The sequence shown here is derived from an EMBL/GenBank/DDBJ whole genome shotgun (WGS) entry which is preliminary data.</text>
</comment>
<gene>
    <name evidence="1" type="ORF">C7459_104243</name>
</gene>
<evidence type="ECO:0000313" key="2">
    <source>
        <dbReference type="Proteomes" id="UP000245634"/>
    </source>
</evidence>
<dbReference type="SUPFAM" id="SSF48452">
    <property type="entry name" value="TPR-like"/>
    <property type="match status" value="1"/>
</dbReference>
<dbReference type="Gene3D" id="1.25.40.10">
    <property type="entry name" value="Tetratricopeptide repeat domain"/>
    <property type="match status" value="2"/>
</dbReference>